<dbReference type="PANTHER" id="PTHR11669:SF8">
    <property type="entry name" value="DNA POLYMERASE III SUBUNIT DELTA"/>
    <property type="match status" value="1"/>
</dbReference>
<dbReference type="InterPro" id="IPR027417">
    <property type="entry name" value="P-loop_NTPase"/>
</dbReference>
<dbReference type="Proteomes" id="UP000229498">
    <property type="component" value="Unassembled WGS sequence"/>
</dbReference>
<dbReference type="PANTHER" id="PTHR11669">
    <property type="entry name" value="REPLICATION FACTOR C / DNA POLYMERASE III GAMMA-TAU SUBUNIT"/>
    <property type="match status" value="1"/>
</dbReference>
<dbReference type="Gene3D" id="3.40.50.300">
    <property type="entry name" value="P-loop containing nucleotide triphosphate hydrolases"/>
    <property type="match status" value="1"/>
</dbReference>
<name>A0A2M9G370_9PROT</name>
<evidence type="ECO:0000259" key="1">
    <source>
        <dbReference type="SMART" id="SM00382"/>
    </source>
</evidence>
<dbReference type="OrthoDB" id="9811073at2"/>
<dbReference type="Pfam" id="PF13177">
    <property type="entry name" value="DNA_pol3_delta2"/>
    <property type="match status" value="1"/>
</dbReference>
<comment type="caution">
    <text evidence="2">The sequence shown here is derived from an EMBL/GenBank/DDBJ whole genome shotgun (WGS) entry which is preliminary data.</text>
</comment>
<dbReference type="InterPro" id="IPR050238">
    <property type="entry name" value="DNA_Rep/Repair_Clamp_Loader"/>
</dbReference>
<dbReference type="GO" id="GO:0009360">
    <property type="term" value="C:DNA polymerase III complex"/>
    <property type="evidence" value="ECO:0007669"/>
    <property type="project" value="TreeGrafter"/>
</dbReference>
<dbReference type="InterPro" id="IPR003593">
    <property type="entry name" value="AAA+_ATPase"/>
</dbReference>
<protein>
    <submittedName>
        <fullName evidence="2">DNA polymerase III subunit delta</fullName>
    </submittedName>
</protein>
<dbReference type="AlphaFoldDB" id="A0A2M9G370"/>
<dbReference type="SUPFAM" id="SSF52540">
    <property type="entry name" value="P-loop containing nucleoside triphosphate hydrolases"/>
    <property type="match status" value="1"/>
</dbReference>
<evidence type="ECO:0000313" key="2">
    <source>
        <dbReference type="EMBL" id="PJK30161.1"/>
    </source>
</evidence>
<sequence length="373" mass="40836">MSDELERPAPDEVDADLHPALTPFLMGHQSAERAMAAAMAGGGQLHHAWLLAGPAGIGKATLAYRFARRLLAGNGDGGLFGDDDRGLYTDPEDPVFSAVASGGHPNLVRLRRTWDFEKKRWFTGIRIDEVRQLTRFLAQSAARAGRRVVIIDAADDMTRSAENALLKPLEEPPANTVFLLVAHRPGALLPTIRSRCRRLDLRAPDSREALEVLRRLRPDIDESEREMLLALADRSPGRALRLAEAGGAEIYRQLLEVLAGAPAIEKGAALRLAALTDKGAEAERRFAILGDLMDGVLRRIVLAGGGAAEIAHPSEQEAELARRARGGSLEHWFELCENLRHLRERTEAVNLNRKTVTLTLFSAFEDAARRAGL</sequence>
<evidence type="ECO:0000313" key="3">
    <source>
        <dbReference type="Proteomes" id="UP000229498"/>
    </source>
</evidence>
<proteinExistence type="predicted"/>
<gene>
    <name evidence="2" type="ORF">CVT23_08175</name>
</gene>
<dbReference type="RefSeq" id="WP_109792441.1">
    <property type="nucleotide sequence ID" value="NZ_PHIG01000030.1"/>
</dbReference>
<organism evidence="2 3">
    <name type="scientific">Minwuia thermotolerans</name>
    <dbReference type="NCBI Taxonomy" id="2056226"/>
    <lineage>
        <taxon>Bacteria</taxon>
        <taxon>Pseudomonadati</taxon>
        <taxon>Pseudomonadota</taxon>
        <taxon>Alphaproteobacteria</taxon>
        <taxon>Minwuiales</taxon>
        <taxon>Minwuiaceae</taxon>
        <taxon>Minwuia</taxon>
    </lineage>
</organism>
<reference evidence="2 3" key="1">
    <citation type="submission" date="2017-11" db="EMBL/GenBank/DDBJ databases">
        <title>Draft genome sequence of Rhizobiales bacterium SY3-13.</title>
        <authorList>
            <person name="Sun C."/>
        </authorList>
    </citation>
    <scope>NUCLEOTIDE SEQUENCE [LARGE SCALE GENOMIC DNA]</scope>
    <source>
        <strain evidence="2 3">SY3-13</strain>
    </source>
</reference>
<accession>A0A2M9G370</accession>
<keyword evidence="3" id="KW-1185">Reference proteome</keyword>
<dbReference type="SMART" id="SM00382">
    <property type="entry name" value="AAA"/>
    <property type="match status" value="1"/>
</dbReference>
<dbReference type="EMBL" id="PHIG01000030">
    <property type="protein sequence ID" value="PJK30161.1"/>
    <property type="molecule type" value="Genomic_DNA"/>
</dbReference>
<feature type="domain" description="AAA+ ATPase" evidence="1">
    <location>
        <begin position="45"/>
        <end position="205"/>
    </location>
</feature>
<dbReference type="GO" id="GO:0006261">
    <property type="term" value="P:DNA-templated DNA replication"/>
    <property type="evidence" value="ECO:0007669"/>
    <property type="project" value="TreeGrafter"/>
</dbReference>
<dbReference type="NCBIfam" id="NF005677">
    <property type="entry name" value="PRK07471.1"/>
    <property type="match status" value="1"/>
</dbReference>